<organism evidence="2">
    <name type="scientific">Eutreptiella gymnastica</name>
    <dbReference type="NCBI Taxonomy" id="73025"/>
    <lineage>
        <taxon>Eukaryota</taxon>
        <taxon>Discoba</taxon>
        <taxon>Euglenozoa</taxon>
        <taxon>Euglenida</taxon>
        <taxon>Spirocuta</taxon>
        <taxon>Euglenophyceae</taxon>
        <taxon>Eutreptiales</taxon>
        <taxon>Eutreptiaceae</taxon>
        <taxon>Eutreptiella</taxon>
    </lineage>
</organism>
<dbReference type="AlphaFoldDB" id="A0A7S1IAN9"/>
<proteinExistence type="predicted"/>
<keyword evidence="1" id="KW-0472">Membrane</keyword>
<accession>A0A7S1IAN9</accession>
<protein>
    <submittedName>
        <fullName evidence="2">Uncharacterized protein</fullName>
    </submittedName>
</protein>
<keyword evidence="1" id="KW-0812">Transmembrane</keyword>
<evidence type="ECO:0000256" key="1">
    <source>
        <dbReference type="SAM" id="Phobius"/>
    </source>
</evidence>
<reference evidence="2" key="1">
    <citation type="submission" date="2021-01" db="EMBL/GenBank/DDBJ databases">
        <authorList>
            <person name="Corre E."/>
            <person name="Pelletier E."/>
            <person name="Niang G."/>
            <person name="Scheremetjew M."/>
            <person name="Finn R."/>
            <person name="Kale V."/>
            <person name="Holt S."/>
            <person name="Cochrane G."/>
            <person name="Meng A."/>
            <person name="Brown T."/>
            <person name="Cohen L."/>
        </authorList>
    </citation>
    <scope>NUCLEOTIDE SEQUENCE</scope>
    <source>
        <strain evidence="2">NIES-381</strain>
    </source>
</reference>
<dbReference type="PROSITE" id="PS51257">
    <property type="entry name" value="PROKAR_LIPOPROTEIN"/>
    <property type="match status" value="1"/>
</dbReference>
<name>A0A7S1IAN9_9EUGL</name>
<keyword evidence="1" id="KW-1133">Transmembrane helix</keyword>
<sequence>MRSGSNVSTSSSFIGCGLTAFSVVTTAMAMLELGRQPIGNTSTQCTRPSTCDPPWTMVFPLSRDAAMHFTRLHVERGRLCSQMDFGGRLLPSWDGDLVLLPILHFVVMHFMGVSHEHQ</sequence>
<gene>
    <name evidence="2" type="ORF">EGYM00392_LOCUS17679</name>
</gene>
<evidence type="ECO:0000313" key="2">
    <source>
        <dbReference type="EMBL" id="CAD9006589.1"/>
    </source>
</evidence>
<dbReference type="EMBL" id="HBGA01048086">
    <property type="protein sequence ID" value="CAD9006589.1"/>
    <property type="molecule type" value="Transcribed_RNA"/>
</dbReference>
<feature type="transmembrane region" description="Helical" evidence="1">
    <location>
        <begin position="12"/>
        <end position="31"/>
    </location>
</feature>